<gene>
    <name evidence="1" type="ORF">MARPO_0069s0091</name>
</gene>
<name>A0A2R6WPG5_MARPO</name>
<proteinExistence type="predicted"/>
<sequence length="55" mass="6125">MALHIRCSSVEIRSAHHEQILPPLSTLVAGYESATERPSGLFSPSQMRTICIRFV</sequence>
<organism evidence="1 2">
    <name type="scientific">Marchantia polymorpha</name>
    <name type="common">Common liverwort</name>
    <name type="synonym">Marchantia aquatica</name>
    <dbReference type="NCBI Taxonomy" id="3197"/>
    <lineage>
        <taxon>Eukaryota</taxon>
        <taxon>Viridiplantae</taxon>
        <taxon>Streptophyta</taxon>
        <taxon>Embryophyta</taxon>
        <taxon>Marchantiophyta</taxon>
        <taxon>Marchantiopsida</taxon>
        <taxon>Marchantiidae</taxon>
        <taxon>Marchantiales</taxon>
        <taxon>Marchantiaceae</taxon>
        <taxon>Marchantia</taxon>
    </lineage>
</organism>
<dbReference type="AlphaFoldDB" id="A0A2R6WPG5"/>
<keyword evidence="2" id="KW-1185">Reference proteome</keyword>
<dbReference type="Proteomes" id="UP000244005">
    <property type="component" value="Unassembled WGS sequence"/>
</dbReference>
<protein>
    <submittedName>
        <fullName evidence="1">Uncharacterized protein</fullName>
    </submittedName>
</protein>
<evidence type="ECO:0000313" key="1">
    <source>
        <dbReference type="EMBL" id="PTQ35760.1"/>
    </source>
</evidence>
<dbReference type="Gramene" id="Mp2g24430.1">
    <property type="protein sequence ID" value="Mp2g24430.1.cds1"/>
    <property type="gene ID" value="Mp2g24430"/>
</dbReference>
<evidence type="ECO:0000313" key="2">
    <source>
        <dbReference type="Proteomes" id="UP000244005"/>
    </source>
</evidence>
<dbReference type="EMBL" id="KZ772741">
    <property type="protein sequence ID" value="PTQ35760.1"/>
    <property type="molecule type" value="Genomic_DNA"/>
</dbReference>
<reference evidence="2" key="1">
    <citation type="journal article" date="2017" name="Cell">
        <title>Insights into land plant evolution garnered from the Marchantia polymorpha genome.</title>
        <authorList>
            <person name="Bowman J.L."/>
            <person name="Kohchi T."/>
            <person name="Yamato K.T."/>
            <person name="Jenkins J."/>
            <person name="Shu S."/>
            <person name="Ishizaki K."/>
            <person name="Yamaoka S."/>
            <person name="Nishihama R."/>
            <person name="Nakamura Y."/>
            <person name="Berger F."/>
            <person name="Adam C."/>
            <person name="Aki S.S."/>
            <person name="Althoff F."/>
            <person name="Araki T."/>
            <person name="Arteaga-Vazquez M.A."/>
            <person name="Balasubrmanian S."/>
            <person name="Barry K."/>
            <person name="Bauer D."/>
            <person name="Boehm C.R."/>
            <person name="Briginshaw L."/>
            <person name="Caballero-Perez J."/>
            <person name="Catarino B."/>
            <person name="Chen F."/>
            <person name="Chiyoda S."/>
            <person name="Chovatia M."/>
            <person name="Davies K.M."/>
            <person name="Delmans M."/>
            <person name="Demura T."/>
            <person name="Dierschke T."/>
            <person name="Dolan L."/>
            <person name="Dorantes-Acosta A.E."/>
            <person name="Eklund D.M."/>
            <person name="Florent S.N."/>
            <person name="Flores-Sandoval E."/>
            <person name="Fujiyama A."/>
            <person name="Fukuzawa H."/>
            <person name="Galik B."/>
            <person name="Grimanelli D."/>
            <person name="Grimwood J."/>
            <person name="Grossniklaus U."/>
            <person name="Hamada T."/>
            <person name="Haseloff J."/>
            <person name="Hetherington A.J."/>
            <person name="Higo A."/>
            <person name="Hirakawa Y."/>
            <person name="Hundley H.N."/>
            <person name="Ikeda Y."/>
            <person name="Inoue K."/>
            <person name="Inoue S.I."/>
            <person name="Ishida S."/>
            <person name="Jia Q."/>
            <person name="Kakita M."/>
            <person name="Kanazawa T."/>
            <person name="Kawai Y."/>
            <person name="Kawashima T."/>
            <person name="Kennedy M."/>
            <person name="Kinose K."/>
            <person name="Kinoshita T."/>
            <person name="Kohara Y."/>
            <person name="Koide E."/>
            <person name="Komatsu K."/>
            <person name="Kopischke S."/>
            <person name="Kubo M."/>
            <person name="Kyozuka J."/>
            <person name="Lagercrantz U."/>
            <person name="Lin S.S."/>
            <person name="Lindquist E."/>
            <person name="Lipzen A.M."/>
            <person name="Lu C.W."/>
            <person name="De Luna E."/>
            <person name="Martienssen R.A."/>
            <person name="Minamino N."/>
            <person name="Mizutani M."/>
            <person name="Mizutani M."/>
            <person name="Mochizuki N."/>
            <person name="Monte I."/>
            <person name="Mosher R."/>
            <person name="Nagasaki H."/>
            <person name="Nakagami H."/>
            <person name="Naramoto S."/>
            <person name="Nishitani K."/>
            <person name="Ohtani M."/>
            <person name="Okamoto T."/>
            <person name="Okumura M."/>
            <person name="Phillips J."/>
            <person name="Pollak B."/>
            <person name="Reinders A."/>
            <person name="Rovekamp M."/>
            <person name="Sano R."/>
            <person name="Sawa S."/>
            <person name="Schmid M.W."/>
            <person name="Shirakawa M."/>
            <person name="Solano R."/>
            <person name="Spunde A."/>
            <person name="Suetsugu N."/>
            <person name="Sugano S."/>
            <person name="Sugiyama A."/>
            <person name="Sun R."/>
            <person name="Suzuki Y."/>
            <person name="Takenaka M."/>
            <person name="Takezawa D."/>
            <person name="Tomogane H."/>
            <person name="Tsuzuki M."/>
            <person name="Ueda T."/>
            <person name="Umeda M."/>
            <person name="Ward J.M."/>
            <person name="Watanabe Y."/>
            <person name="Yazaki K."/>
            <person name="Yokoyama R."/>
            <person name="Yoshitake Y."/>
            <person name="Yotsui I."/>
            <person name="Zachgo S."/>
            <person name="Schmutz J."/>
        </authorList>
    </citation>
    <scope>NUCLEOTIDE SEQUENCE [LARGE SCALE GENOMIC DNA]</scope>
    <source>
        <strain evidence="2">Tak-1</strain>
    </source>
</reference>
<accession>A0A2R6WPG5</accession>